<organism evidence="1 2">
    <name type="scientific">Escherichia coli</name>
    <dbReference type="NCBI Taxonomy" id="562"/>
    <lineage>
        <taxon>Bacteria</taxon>
        <taxon>Pseudomonadati</taxon>
        <taxon>Pseudomonadota</taxon>
        <taxon>Gammaproteobacteria</taxon>
        <taxon>Enterobacterales</taxon>
        <taxon>Enterobacteriaceae</taxon>
        <taxon>Escherichia</taxon>
    </lineage>
</organism>
<evidence type="ECO:0000313" key="1">
    <source>
        <dbReference type="EMBL" id="QMO40006.1"/>
    </source>
</evidence>
<gene>
    <name evidence="1" type="ORF">HVW43_06720</name>
</gene>
<name>A0A085NYN5_ECOLX</name>
<protein>
    <submittedName>
        <fullName evidence="1">Uncharacterized protein</fullName>
    </submittedName>
</protein>
<dbReference type="EMBL" id="CP057906">
    <property type="protein sequence ID" value="QMO40006.1"/>
    <property type="molecule type" value="Genomic_DNA"/>
</dbReference>
<sequence>MKRRLKISSLLCVALPLTLQADCLSGDEVAQNSDVTLYEQVSYVNKQASAWQIAGKNPYTRHNGYQEAGIGINSGCSIIDNTLELKLNLYGINEYALKPAGKFETDDSRTRALINRLSLVYSASDSVQFEAGKFAAPSGMFFLRSPSDLQTHYYTGFQSTRLHDPKMTSAYQASSWGAKMNLDTRDYAFSASVIPKLATIDKRYVTSGNWSANQQGNSDEAYLLSYSDHRFGEHTPTVNVRLGPSPSLALSDSYHYTPQLTLNVDAAYHRSQQWRHLSHHETAQVEEYQFPDSLYETKDESGVELALGGQYTSDNFSVFGVEYYFQSEGYSRAEQRQQRELIDFLNTTTGYAPLDQAFDSYKYLMASEISNTANQGMLQGKHYLNAWASLPLAGESTLQPSLVVNLIDGSTLLGLHYSTPLSAISNQLEAYAGGYSALGSRYSEFSLFGDTLGLYLGFKYYL</sequence>
<dbReference type="RefSeq" id="WP_021556692.1">
    <property type="nucleotide sequence ID" value="NZ_BDLM01000020.1"/>
</dbReference>
<reference evidence="1 2" key="1">
    <citation type="submission" date="2020-06" db="EMBL/GenBank/DDBJ databases">
        <title>REHAB project genomes.</title>
        <authorList>
            <person name="Shaw L.P."/>
        </authorList>
    </citation>
    <scope>NUCLEOTIDE SEQUENCE [LARGE SCALE GENOMIC DNA]</scope>
    <source>
        <strain evidence="1 2">RHB10-C12</strain>
    </source>
</reference>
<dbReference type="AlphaFoldDB" id="A0A085NYN5"/>
<dbReference type="Proteomes" id="UP000514754">
    <property type="component" value="Chromosome"/>
</dbReference>
<proteinExistence type="predicted"/>
<accession>A0A085NYN5</accession>
<evidence type="ECO:0000313" key="2">
    <source>
        <dbReference type="Proteomes" id="UP000514754"/>
    </source>
</evidence>